<name>A0A1A9ZWM4_GLOPL</name>
<dbReference type="GO" id="GO:0005774">
    <property type="term" value="C:vacuolar membrane"/>
    <property type="evidence" value="ECO:0007669"/>
    <property type="project" value="TreeGrafter"/>
</dbReference>
<keyword evidence="4 5" id="KW-0472">Membrane</keyword>
<dbReference type="GO" id="GO:0015179">
    <property type="term" value="F:L-amino acid transmembrane transporter activity"/>
    <property type="evidence" value="ECO:0007669"/>
    <property type="project" value="TreeGrafter"/>
</dbReference>
<evidence type="ECO:0000313" key="7">
    <source>
        <dbReference type="EnsemblMetazoa" id="GPAI027357-PA"/>
    </source>
</evidence>
<accession>A0A1A9ZWM4</accession>
<dbReference type="PANTHER" id="PTHR22950">
    <property type="entry name" value="AMINO ACID TRANSPORTER"/>
    <property type="match status" value="1"/>
</dbReference>
<keyword evidence="8" id="KW-1185">Reference proteome</keyword>
<evidence type="ECO:0000256" key="5">
    <source>
        <dbReference type="SAM" id="Phobius"/>
    </source>
</evidence>
<feature type="transmembrane region" description="Helical" evidence="5">
    <location>
        <begin position="58"/>
        <end position="84"/>
    </location>
</feature>
<feature type="transmembrane region" description="Helical" evidence="5">
    <location>
        <begin position="405"/>
        <end position="424"/>
    </location>
</feature>
<feature type="domain" description="Amino acid transporter transmembrane" evidence="6">
    <location>
        <begin position="32"/>
        <end position="426"/>
    </location>
</feature>
<dbReference type="Pfam" id="PF01490">
    <property type="entry name" value="Aa_trans"/>
    <property type="match status" value="1"/>
</dbReference>
<proteinExistence type="predicted"/>
<dbReference type="EnsemblMetazoa" id="GPAI027357-RA">
    <property type="protein sequence ID" value="GPAI027357-PA"/>
    <property type="gene ID" value="GPAI027357"/>
</dbReference>
<evidence type="ECO:0000313" key="8">
    <source>
        <dbReference type="Proteomes" id="UP000092445"/>
    </source>
</evidence>
<feature type="transmembrane region" description="Helical" evidence="5">
    <location>
        <begin position="111"/>
        <end position="131"/>
    </location>
</feature>
<feature type="transmembrane region" description="Helical" evidence="5">
    <location>
        <begin position="234"/>
        <end position="261"/>
    </location>
</feature>
<evidence type="ECO:0000256" key="2">
    <source>
        <dbReference type="ARBA" id="ARBA00022692"/>
    </source>
</evidence>
<dbReference type="Proteomes" id="UP000092445">
    <property type="component" value="Unassembled WGS sequence"/>
</dbReference>
<feature type="transmembrane region" description="Helical" evidence="5">
    <location>
        <begin position="282"/>
        <end position="303"/>
    </location>
</feature>
<reference evidence="8" key="1">
    <citation type="submission" date="2014-03" db="EMBL/GenBank/DDBJ databases">
        <authorList>
            <person name="Aksoy S."/>
            <person name="Warren W."/>
            <person name="Wilson R.K."/>
        </authorList>
    </citation>
    <scope>NUCLEOTIDE SEQUENCE [LARGE SCALE GENOMIC DNA]</scope>
    <source>
        <strain evidence="8">IAEA</strain>
    </source>
</reference>
<feature type="transmembrane region" description="Helical" evidence="5">
    <location>
        <begin position="351"/>
        <end position="384"/>
    </location>
</feature>
<reference evidence="7" key="2">
    <citation type="submission" date="2020-05" db="UniProtKB">
        <authorList>
            <consortium name="EnsemblMetazoa"/>
        </authorList>
    </citation>
    <scope>IDENTIFICATION</scope>
    <source>
        <strain evidence="7">IAEA</strain>
    </source>
</reference>
<organism evidence="7 8">
    <name type="scientific">Glossina pallidipes</name>
    <name type="common">Tsetse fly</name>
    <dbReference type="NCBI Taxonomy" id="7398"/>
    <lineage>
        <taxon>Eukaryota</taxon>
        <taxon>Metazoa</taxon>
        <taxon>Ecdysozoa</taxon>
        <taxon>Arthropoda</taxon>
        <taxon>Hexapoda</taxon>
        <taxon>Insecta</taxon>
        <taxon>Pterygota</taxon>
        <taxon>Neoptera</taxon>
        <taxon>Endopterygota</taxon>
        <taxon>Diptera</taxon>
        <taxon>Brachycera</taxon>
        <taxon>Muscomorpha</taxon>
        <taxon>Hippoboscoidea</taxon>
        <taxon>Glossinidae</taxon>
        <taxon>Glossina</taxon>
    </lineage>
</organism>
<feature type="transmembrane region" description="Helical" evidence="5">
    <location>
        <begin position="202"/>
        <end position="222"/>
    </location>
</feature>
<keyword evidence="2 5" id="KW-0812">Transmembrane</keyword>
<sequence>MAAIMGVSEVINSMQNESNRNQLSKLLERNVDAFISIIKCSIGTGCLEMPRAFCNAGWLIGLIGTFVIGFVMVYSINILIIAMYEICKVRDLPLLSYPECMRIALEEGPICLLNFFMCLYHFGVCCVYILFIADNLKQLGDAYYQHWSYDLYVIGLTGPLVSLFMIRSLKSLVPFSMLANVMVITDLPPLSDRKMFNTIRKYPLFFGTVLFSMESVGVIIAIEHEMANPKDYLGFTGILSLASLFTLIMYAGFGFVGYWRFGCQAYGSITLNMPPDMLISRLAKLLLALAIFVTYALQGYVVVDVLWHYYLEDMFEEEYRPILEYNTRCAIVLSTGSNHHPTAILDRRIKLIFGLILVAVFSPDISIFLPLVGAFCLSILSFVLPGLMDLCVSYTKGYRITSRKFLRDIFLIIFGVSGCIAGTWEATITIKRDYGSVIVAVHFFTGHYCSLPVCTGLPISTKLAEQRNQEKITLALGLIEVEE</sequence>
<evidence type="ECO:0000256" key="4">
    <source>
        <dbReference type="ARBA" id="ARBA00023136"/>
    </source>
</evidence>
<dbReference type="STRING" id="7398.A0A1A9ZWM4"/>
<keyword evidence="3 5" id="KW-1133">Transmembrane helix</keyword>
<dbReference type="PANTHER" id="PTHR22950:SF340">
    <property type="entry name" value="AMINO ACID TRANSPORTER TRANSMEMBRANE DOMAIN-CONTAINING PROTEIN-RELATED"/>
    <property type="match status" value="1"/>
</dbReference>
<evidence type="ECO:0000259" key="6">
    <source>
        <dbReference type="Pfam" id="PF01490"/>
    </source>
</evidence>
<feature type="transmembrane region" description="Helical" evidence="5">
    <location>
        <begin position="151"/>
        <end position="169"/>
    </location>
</feature>
<evidence type="ECO:0000256" key="3">
    <source>
        <dbReference type="ARBA" id="ARBA00022989"/>
    </source>
</evidence>
<dbReference type="InterPro" id="IPR013057">
    <property type="entry name" value="AA_transpt_TM"/>
</dbReference>
<evidence type="ECO:0000256" key="1">
    <source>
        <dbReference type="ARBA" id="ARBA00004141"/>
    </source>
</evidence>
<comment type="subcellular location">
    <subcellularLocation>
        <location evidence="1">Membrane</location>
        <topology evidence="1">Multi-pass membrane protein</topology>
    </subcellularLocation>
</comment>
<dbReference type="AlphaFoldDB" id="A0A1A9ZWM4"/>
<dbReference type="VEuPathDB" id="VectorBase:GPAI027357"/>
<protein>
    <recommendedName>
        <fullName evidence="6">Amino acid transporter transmembrane domain-containing protein</fullName>
    </recommendedName>
</protein>